<feature type="domain" description="SnoaL-like" evidence="1">
    <location>
        <begin position="14"/>
        <end position="116"/>
    </location>
</feature>
<dbReference type="SUPFAM" id="SSF54427">
    <property type="entry name" value="NTF2-like"/>
    <property type="match status" value="1"/>
</dbReference>
<dbReference type="EMBL" id="CP046173">
    <property type="protein sequence ID" value="QIS21148.1"/>
    <property type="molecule type" value="Genomic_DNA"/>
</dbReference>
<dbReference type="Gene3D" id="3.10.450.50">
    <property type="match status" value="1"/>
</dbReference>
<dbReference type="InterPro" id="IPR037401">
    <property type="entry name" value="SnoaL-like"/>
</dbReference>
<dbReference type="Pfam" id="PF12680">
    <property type="entry name" value="SnoaL_2"/>
    <property type="match status" value="1"/>
</dbReference>
<evidence type="ECO:0000313" key="3">
    <source>
        <dbReference type="Proteomes" id="UP000500953"/>
    </source>
</evidence>
<proteinExistence type="predicted"/>
<sequence>MHEDAMNTLPIDTVTRFRTAFVAKDPDALTDLLGPDAEIYSPVHPKPYRGRRAARAVFRALTGTFDDVRYLGEMAGATWDSGDTDAHVVVFRARVNGVAAHGVTLLQLDDADRITAMTTMIRPLAALTTFERLRDQIENEL</sequence>
<dbReference type="AlphaFoldDB" id="A0A6G9Z6J4"/>
<organism evidence="2 3">
    <name type="scientific">Nocardia terpenica</name>
    <dbReference type="NCBI Taxonomy" id="455432"/>
    <lineage>
        <taxon>Bacteria</taxon>
        <taxon>Bacillati</taxon>
        <taxon>Actinomycetota</taxon>
        <taxon>Actinomycetes</taxon>
        <taxon>Mycobacteriales</taxon>
        <taxon>Nocardiaceae</taxon>
        <taxon>Nocardia</taxon>
    </lineage>
</organism>
<evidence type="ECO:0000259" key="1">
    <source>
        <dbReference type="Pfam" id="PF12680"/>
    </source>
</evidence>
<accession>A0A6G9Z6J4</accession>
<gene>
    <name evidence="2" type="ORF">F6W96_25315</name>
</gene>
<protein>
    <submittedName>
        <fullName evidence="2">Nuclear transport factor 2 family protein</fullName>
    </submittedName>
</protein>
<dbReference type="Proteomes" id="UP000500953">
    <property type="component" value="Chromosome"/>
</dbReference>
<dbReference type="InterPro" id="IPR032710">
    <property type="entry name" value="NTF2-like_dom_sf"/>
</dbReference>
<reference evidence="2 3" key="1">
    <citation type="journal article" date="2019" name="ACS Chem. Biol.">
        <title>Identification and Mobilization of a Cryptic Antibiotic Biosynthesis Gene Locus from a Human-Pathogenic Nocardia Isolate.</title>
        <authorList>
            <person name="Herisse M."/>
            <person name="Ishida K."/>
            <person name="Porter J.L."/>
            <person name="Howden B."/>
            <person name="Hertweck C."/>
            <person name="Stinear T.P."/>
            <person name="Pidot S.J."/>
        </authorList>
    </citation>
    <scope>NUCLEOTIDE SEQUENCE [LARGE SCALE GENOMIC DNA]</scope>
    <source>
        <strain evidence="2 3">AUSMDU00012715</strain>
    </source>
</reference>
<name>A0A6G9Z6J4_9NOCA</name>
<evidence type="ECO:0000313" key="2">
    <source>
        <dbReference type="EMBL" id="QIS21148.1"/>
    </source>
</evidence>
<dbReference type="RefSeq" id="WP_167488455.1">
    <property type="nucleotide sequence ID" value="NZ_CP046173.1"/>
</dbReference>